<feature type="domain" description="AprE-like beta-barrel" evidence="12">
    <location>
        <begin position="370"/>
        <end position="456"/>
    </location>
</feature>
<evidence type="ECO:0000256" key="10">
    <source>
        <dbReference type="SAM" id="Coils"/>
    </source>
</evidence>
<keyword evidence="10" id="KW-0175">Coiled coil</keyword>
<evidence type="ECO:0000256" key="9">
    <source>
        <dbReference type="RuleBase" id="RU365093"/>
    </source>
</evidence>
<feature type="domain" description="AprE-like long alpha-helical hairpin" evidence="11">
    <location>
        <begin position="144"/>
        <end position="327"/>
    </location>
</feature>
<dbReference type="PANTHER" id="PTHR30386">
    <property type="entry name" value="MEMBRANE FUSION SUBUNIT OF EMRAB-TOLC MULTIDRUG EFFLUX PUMP"/>
    <property type="match status" value="1"/>
</dbReference>
<dbReference type="RefSeq" id="WP_269817711.1">
    <property type="nucleotide sequence ID" value="NZ_CP114976.1"/>
</dbReference>
<dbReference type="InterPro" id="IPR050739">
    <property type="entry name" value="MFP"/>
</dbReference>
<dbReference type="Gene3D" id="2.40.30.170">
    <property type="match status" value="1"/>
</dbReference>
<keyword evidence="4 9" id="KW-1003">Cell membrane</keyword>
<evidence type="ECO:0000313" key="13">
    <source>
        <dbReference type="EMBL" id="WBE24767.1"/>
    </source>
</evidence>
<keyword evidence="7 9" id="KW-1133">Transmembrane helix</keyword>
<dbReference type="PROSITE" id="PS00543">
    <property type="entry name" value="HLYD_FAMILY"/>
    <property type="match status" value="1"/>
</dbReference>
<dbReference type="Proteomes" id="UP001212189">
    <property type="component" value="Chromosome"/>
</dbReference>
<evidence type="ECO:0000256" key="7">
    <source>
        <dbReference type="ARBA" id="ARBA00022989"/>
    </source>
</evidence>
<feature type="coiled-coil region" evidence="10">
    <location>
        <begin position="199"/>
        <end position="240"/>
    </location>
</feature>
<keyword evidence="5 9" id="KW-0997">Cell inner membrane</keyword>
<accession>A0AAE9VNT9</accession>
<keyword evidence="14" id="KW-1185">Reference proteome</keyword>
<dbReference type="KEGG" id="dce:O6P33_10395"/>
<keyword evidence="8 9" id="KW-0472">Membrane</keyword>
<keyword evidence="3 9" id="KW-0813">Transport</keyword>
<dbReference type="Gene3D" id="2.40.50.100">
    <property type="match status" value="1"/>
</dbReference>
<dbReference type="GO" id="GO:0005886">
    <property type="term" value="C:plasma membrane"/>
    <property type="evidence" value="ECO:0007669"/>
    <property type="project" value="UniProtKB-SubCell"/>
</dbReference>
<dbReference type="Pfam" id="PF26002">
    <property type="entry name" value="Beta-barrel_AprE"/>
    <property type="match status" value="1"/>
</dbReference>
<dbReference type="InterPro" id="IPR006144">
    <property type="entry name" value="Secretion_HlyD_CS"/>
</dbReference>
<gene>
    <name evidence="13" type="ORF">O6P33_10395</name>
</gene>
<dbReference type="Pfam" id="PF25994">
    <property type="entry name" value="HH_AprE"/>
    <property type="match status" value="1"/>
</dbReference>
<protein>
    <recommendedName>
        <fullName evidence="9">Membrane fusion protein (MFP) family protein</fullName>
    </recommendedName>
</protein>
<name>A0AAE9VNT9_9GAMM</name>
<dbReference type="InterPro" id="IPR058781">
    <property type="entry name" value="HH_AprE-like"/>
</dbReference>
<evidence type="ECO:0000256" key="3">
    <source>
        <dbReference type="ARBA" id="ARBA00022448"/>
    </source>
</evidence>
<dbReference type="AlphaFoldDB" id="A0AAE9VNT9"/>
<keyword evidence="6 9" id="KW-0812">Transmembrane</keyword>
<dbReference type="InterPro" id="IPR058982">
    <property type="entry name" value="Beta-barrel_AprE"/>
</dbReference>
<dbReference type="GO" id="GO:0009306">
    <property type="term" value="P:protein secretion"/>
    <property type="evidence" value="ECO:0007669"/>
    <property type="project" value="InterPro"/>
</dbReference>
<reference evidence="13 14" key="1">
    <citation type="submission" date="2022-12" db="EMBL/GenBank/DDBJ databases">
        <title>Coexistence and Characterization of a Novel Tigecycline Resistance gene tet(X) variant and blaNDM-1 in a Pseudomonas caeni Isolate of Chicken Origin.</title>
        <authorList>
            <person name="Lu X."/>
            <person name="Zhang L."/>
            <person name="Li R."/>
            <person name="Wang Z."/>
        </authorList>
    </citation>
    <scope>NUCLEOTIDE SEQUENCE [LARGE SCALE GENOMIC DNA]</scope>
    <source>
        <strain evidence="13 14">CE14</strain>
    </source>
</reference>
<dbReference type="SUPFAM" id="SSF111369">
    <property type="entry name" value="HlyD-like secretion proteins"/>
    <property type="match status" value="1"/>
</dbReference>
<evidence type="ECO:0000256" key="5">
    <source>
        <dbReference type="ARBA" id="ARBA00022519"/>
    </source>
</evidence>
<dbReference type="NCBIfam" id="TIGR01843">
    <property type="entry name" value="type_I_hlyD"/>
    <property type="match status" value="1"/>
</dbReference>
<sequence length="479" mass="53099">MTQQDKTPKSAEQRAFEKLEGLTAVNHKGLRFIDRIFKPLFSVFHNKAAHWDTDAEFALKQQQMLKARGLLYVVALVFITLLVWAGFATVDEVTRGEGKVIPSRQLQVIQSVDGGVVEELFVQEGAKVQEGDVLVRIDPTRFLANFEENSVRTFALAAKVERLNALINERAYQPDFAADLSAEELEVLAREQSYYTSALHELEQRLTIARNQLSQRQQELSETEARIRAAQQAYNMSNQELQVTKPLLVSGAVSEVEILRLQRDTAAAQGELNQAAARARQIKASIEEAQGRIQEVQLTARNQWQAELSEASSSLSSLEKSVDGLADRVKFAEIRSPVSGTVQRVLFNTIGGVVQPGNAVLEIVPDDSDLVIEGKIAPADIAFLRPGLPVTIKFHAYDYAIYGGMSATLQHISADTITDERDDTYYLVRAVAHDPEFAKNLAIIPGMTTQVDVLTGKKTILSYLLKPVLRAKANALTER</sequence>
<dbReference type="InterPro" id="IPR010129">
    <property type="entry name" value="T1SS_HlyD"/>
</dbReference>
<dbReference type="Gene3D" id="1.10.287.470">
    <property type="entry name" value="Helix hairpin bin"/>
    <property type="match status" value="1"/>
</dbReference>
<feature type="transmembrane region" description="Helical" evidence="9">
    <location>
        <begin position="69"/>
        <end position="87"/>
    </location>
</feature>
<evidence type="ECO:0000313" key="14">
    <source>
        <dbReference type="Proteomes" id="UP001212189"/>
    </source>
</evidence>
<evidence type="ECO:0000256" key="8">
    <source>
        <dbReference type="ARBA" id="ARBA00023136"/>
    </source>
</evidence>
<proteinExistence type="inferred from homology"/>
<comment type="similarity">
    <text evidence="2 9">Belongs to the membrane fusion protein (MFP) (TC 8.A.1) family.</text>
</comment>
<evidence type="ECO:0000256" key="2">
    <source>
        <dbReference type="ARBA" id="ARBA00009477"/>
    </source>
</evidence>
<dbReference type="PRINTS" id="PR01490">
    <property type="entry name" value="RTXTOXIND"/>
</dbReference>
<feature type="coiled-coil region" evidence="10">
    <location>
        <begin position="272"/>
        <end position="335"/>
    </location>
</feature>
<dbReference type="EMBL" id="CP114976">
    <property type="protein sequence ID" value="WBE24767.1"/>
    <property type="molecule type" value="Genomic_DNA"/>
</dbReference>
<evidence type="ECO:0000256" key="6">
    <source>
        <dbReference type="ARBA" id="ARBA00022692"/>
    </source>
</evidence>
<evidence type="ECO:0000259" key="11">
    <source>
        <dbReference type="Pfam" id="PF25994"/>
    </source>
</evidence>
<organism evidence="13 14">
    <name type="scientific">Denitrificimonas caeni</name>
    <dbReference type="NCBI Taxonomy" id="521720"/>
    <lineage>
        <taxon>Bacteria</taxon>
        <taxon>Pseudomonadati</taxon>
        <taxon>Pseudomonadota</taxon>
        <taxon>Gammaproteobacteria</taxon>
        <taxon>Pseudomonadales</taxon>
        <taxon>Pseudomonadaceae</taxon>
        <taxon>Denitrificimonas</taxon>
    </lineage>
</organism>
<evidence type="ECO:0000256" key="1">
    <source>
        <dbReference type="ARBA" id="ARBA00004377"/>
    </source>
</evidence>
<dbReference type="PANTHER" id="PTHR30386:SF26">
    <property type="entry name" value="TRANSPORT PROTEIN COMB"/>
    <property type="match status" value="1"/>
</dbReference>
<comment type="subcellular location">
    <subcellularLocation>
        <location evidence="1 9">Cell inner membrane</location>
        <topology evidence="1 9">Single-pass membrane protein</topology>
    </subcellularLocation>
</comment>
<evidence type="ECO:0000259" key="12">
    <source>
        <dbReference type="Pfam" id="PF26002"/>
    </source>
</evidence>
<evidence type="ECO:0000256" key="4">
    <source>
        <dbReference type="ARBA" id="ARBA00022475"/>
    </source>
</evidence>